<dbReference type="Pfam" id="PF13280">
    <property type="entry name" value="WYL"/>
    <property type="match status" value="1"/>
</dbReference>
<dbReference type="Pfam" id="PF25583">
    <property type="entry name" value="WCX"/>
    <property type="match status" value="1"/>
</dbReference>
<reference evidence="3" key="1">
    <citation type="journal article" date="2021" name="PeerJ">
        <title>Extensive microbial diversity within the chicken gut microbiome revealed by metagenomics and culture.</title>
        <authorList>
            <person name="Gilroy R."/>
            <person name="Ravi A."/>
            <person name="Getino M."/>
            <person name="Pursley I."/>
            <person name="Horton D.L."/>
            <person name="Alikhan N.F."/>
            <person name="Baker D."/>
            <person name="Gharbi K."/>
            <person name="Hall N."/>
            <person name="Watson M."/>
            <person name="Adriaenssens E.M."/>
            <person name="Foster-Nyarko E."/>
            <person name="Jarju S."/>
            <person name="Secka A."/>
            <person name="Antonio M."/>
            <person name="Oren A."/>
            <person name="Chaudhuri R.R."/>
            <person name="La Ragione R."/>
            <person name="Hildebrand F."/>
            <person name="Pallen M.J."/>
        </authorList>
    </citation>
    <scope>NUCLEOTIDE SEQUENCE</scope>
    <source>
        <strain evidence="3">ChiGjej1B1-98</strain>
    </source>
</reference>
<dbReference type="InterPro" id="IPR057727">
    <property type="entry name" value="WCX_dom"/>
</dbReference>
<gene>
    <name evidence="3" type="ORF">H9830_14885</name>
</gene>
<name>A0A9D2CB71_9MICO</name>
<organism evidence="3 4">
    <name type="scientific">Candidatus Agrococcus pullicola</name>
    <dbReference type="NCBI Taxonomy" id="2838429"/>
    <lineage>
        <taxon>Bacteria</taxon>
        <taxon>Bacillati</taxon>
        <taxon>Actinomycetota</taxon>
        <taxon>Actinomycetes</taxon>
        <taxon>Micrococcales</taxon>
        <taxon>Microbacteriaceae</taxon>
        <taxon>Agrococcus</taxon>
    </lineage>
</organism>
<evidence type="ECO:0000259" key="1">
    <source>
        <dbReference type="Pfam" id="PF13280"/>
    </source>
</evidence>
<dbReference type="Proteomes" id="UP000824005">
    <property type="component" value="Unassembled WGS sequence"/>
</dbReference>
<dbReference type="PROSITE" id="PS52050">
    <property type="entry name" value="WYL"/>
    <property type="match status" value="1"/>
</dbReference>
<dbReference type="PANTHER" id="PTHR34580">
    <property type="match status" value="1"/>
</dbReference>
<feature type="domain" description="WYL" evidence="1">
    <location>
        <begin position="147"/>
        <end position="210"/>
    </location>
</feature>
<dbReference type="EMBL" id="DXDC01000454">
    <property type="protein sequence ID" value="HIY67548.1"/>
    <property type="molecule type" value="Genomic_DNA"/>
</dbReference>
<protein>
    <submittedName>
        <fullName evidence="3">WYL domain-containing protein</fullName>
    </submittedName>
</protein>
<evidence type="ECO:0000313" key="4">
    <source>
        <dbReference type="Proteomes" id="UP000824005"/>
    </source>
</evidence>
<reference evidence="3" key="2">
    <citation type="submission" date="2021-04" db="EMBL/GenBank/DDBJ databases">
        <authorList>
            <person name="Gilroy R."/>
        </authorList>
    </citation>
    <scope>NUCLEOTIDE SEQUENCE</scope>
    <source>
        <strain evidence="3">ChiGjej1B1-98</strain>
    </source>
</reference>
<feature type="domain" description="WCX" evidence="2">
    <location>
        <begin position="258"/>
        <end position="314"/>
    </location>
</feature>
<dbReference type="InterPro" id="IPR026881">
    <property type="entry name" value="WYL_dom"/>
</dbReference>
<dbReference type="InterPro" id="IPR051534">
    <property type="entry name" value="CBASS_pafABC_assoc_protein"/>
</dbReference>
<dbReference type="PANTHER" id="PTHR34580:SF3">
    <property type="entry name" value="PROTEIN PAFB"/>
    <property type="match status" value="1"/>
</dbReference>
<proteinExistence type="predicted"/>
<accession>A0A9D2CB71</accession>
<comment type="caution">
    <text evidence="3">The sequence shown here is derived from an EMBL/GenBank/DDBJ whole genome shotgun (WGS) entry which is preliminary data.</text>
</comment>
<evidence type="ECO:0000313" key="3">
    <source>
        <dbReference type="EMBL" id="HIY67548.1"/>
    </source>
</evidence>
<evidence type="ECO:0000259" key="2">
    <source>
        <dbReference type="Pfam" id="PF25583"/>
    </source>
</evidence>
<dbReference type="AlphaFoldDB" id="A0A9D2CB71"/>
<sequence>MAKSDAQQERVFTLLLALMETRDGLTRAQIFSRIAGYGDPENASHQRMFERDKRELRAAGYQIETLEAFDDNKFTRYRLDPTSILSLDAMTFDSGERVLLALALQLWEESALGDDARRAKMRLRADPEFTGSLADPIATGTRAMDPALAPLRTACEEGLVAHFDYHRPGAAQPRTRRVEAWAVVFFAGRWLFHGFDLDLQQPRTFLLRRFVSKVTTSVSKRRIAPPEDIAQRALAELEDLWNHQRATVSAVPGSDADMRLRRRNGTTADGERLHIHYSDEALLADELTGYATDVEVHEPASLAAAVRERLRRIANDHPIAIDMGNSDFRPDTSLGEGTNG</sequence>